<accession>A0A0F9HR72</accession>
<reference evidence="2" key="1">
    <citation type="journal article" date="2015" name="Nature">
        <title>Complex archaea that bridge the gap between prokaryotes and eukaryotes.</title>
        <authorList>
            <person name="Spang A."/>
            <person name="Saw J.H."/>
            <person name="Jorgensen S.L."/>
            <person name="Zaremba-Niedzwiedzka K."/>
            <person name="Martijn J."/>
            <person name="Lind A.E."/>
            <person name="van Eijk R."/>
            <person name="Schleper C."/>
            <person name="Guy L."/>
            <person name="Ettema T.J."/>
        </authorList>
    </citation>
    <scope>NUCLEOTIDE SEQUENCE</scope>
</reference>
<name>A0A0F9HR72_9ZZZZ</name>
<dbReference type="AlphaFoldDB" id="A0A0F9HR72"/>
<evidence type="ECO:0000313" key="2">
    <source>
        <dbReference type="EMBL" id="KKL84175.1"/>
    </source>
</evidence>
<comment type="caution">
    <text evidence="2">The sequence shown here is derived from an EMBL/GenBank/DDBJ whole genome shotgun (WGS) entry which is preliminary data.</text>
</comment>
<organism evidence="2">
    <name type="scientific">marine sediment metagenome</name>
    <dbReference type="NCBI Taxonomy" id="412755"/>
    <lineage>
        <taxon>unclassified sequences</taxon>
        <taxon>metagenomes</taxon>
        <taxon>ecological metagenomes</taxon>
    </lineage>
</organism>
<feature type="region of interest" description="Disordered" evidence="1">
    <location>
        <begin position="18"/>
        <end position="38"/>
    </location>
</feature>
<sequence length="38" mass="4450">MPKRKASRHKDDLKFLEKSLQQNGTAKHDGPKRKTWST</sequence>
<proteinExistence type="predicted"/>
<protein>
    <submittedName>
        <fullName evidence="2">Uncharacterized protein</fullName>
    </submittedName>
</protein>
<evidence type="ECO:0000256" key="1">
    <source>
        <dbReference type="SAM" id="MobiDB-lite"/>
    </source>
</evidence>
<feature type="non-terminal residue" evidence="2">
    <location>
        <position position="38"/>
    </location>
</feature>
<dbReference type="EMBL" id="LAZR01021776">
    <property type="protein sequence ID" value="KKL84175.1"/>
    <property type="molecule type" value="Genomic_DNA"/>
</dbReference>
<gene>
    <name evidence="2" type="ORF">LCGC14_1967380</name>
</gene>